<protein>
    <submittedName>
        <fullName evidence="1">Uncharacterized protein</fullName>
    </submittedName>
</protein>
<evidence type="ECO:0000313" key="1">
    <source>
        <dbReference type="EMBL" id="DAG01295.1"/>
    </source>
</evidence>
<accession>A0A8S5V3U6</accession>
<sequence>MAKIARKLVQDFINCTPSENTASYEVLGTDLEELSVEFSADIEKKKNILGEESINLKGYEKEASVEPYIADTDSNLFKFLQDIIDNEKVLDDVKTDVVRVKLYETATSGAYPATKEEVYIEVVSAGGDTTGYQIPFNIHYTGIKTEGTFNPTTKAFTAKV</sequence>
<name>A0A8S5V3U6_9CAUD</name>
<proteinExistence type="predicted"/>
<organism evidence="1">
    <name type="scientific">Myoviridae sp. ctk6V34</name>
    <dbReference type="NCBI Taxonomy" id="2825164"/>
    <lineage>
        <taxon>Viruses</taxon>
        <taxon>Duplodnaviria</taxon>
        <taxon>Heunggongvirae</taxon>
        <taxon>Uroviricota</taxon>
        <taxon>Caudoviricetes</taxon>
    </lineage>
</organism>
<dbReference type="EMBL" id="BK016190">
    <property type="protein sequence ID" value="DAG01295.1"/>
    <property type="molecule type" value="Genomic_DNA"/>
</dbReference>
<reference evidence="1" key="1">
    <citation type="journal article" date="2021" name="Proc. Natl. Acad. Sci. U.S.A.">
        <title>A Catalog of Tens of Thousands of Viruses from Human Metagenomes Reveals Hidden Associations with Chronic Diseases.</title>
        <authorList>
            <person name="Tisza M.J."/>
            <person name="Buck C.B."/>
        </authorList>
    </citation>
    <scope>NUCLEOTIDE SEQUENCE</scope>
    <source>
        <strain evidence="1">Ctk6V34</strain>
    </source>
</reference>